<evidence type="ECO:0008006" key="4">
    <source>
        <dbReference type="Google" id="ProtNLM"/>
    </source>
</evidence>
<evidence type="ECO:0000256" key="1">
    <source>
        <dbReference type="SAM" id="MobiDB-lite"/>
    </source>
</evidence>
<protein>
    <recommendedName>
        <fullName evidence="4">RRM domain-containing protein</fullName>
    </recommendedName>
</protein>
<evidence type="ECO:0000313" key="3">
    <source>
        <dbReference type="Proteomes" id="UP000242287"/>
    </source>
</evidence>
<proteinExistence type="predicted"/>
<reference evidence="2 3" key="1">
    <citation type="submission" date="2014-02" db="EMBL/GenBank/DDBJ databases">
        <title>Transposable element dynamics among asymbiotic and ectomycorrhizal Amanita fungi.</title>
        <authorList>
            <consortium name="DOE Joint Genome Institute"/>
            <person name="Hess J."/>
            <person name="Skrede I."/>
            <person name="Wolfe B."/>
            <person name="LaButti K."/>
            <person name="Ohm R.A."/>
            <person name="Grigoriev I.V."/>
            <person name="Pringle A."/>
        </authorList>
    </citation>
    <scope>NUCLEOTIDE SEQUENCE [LARGE SCALE GENOMIC DNA]</scope>
    <source>
        <strain evidence="2 3">SKay4041</strain>
    </source>
</reference>
<dbReference type="AlphaFoldDB" id="A0A2A9P171"/>
<feature type="compositionally biased region" description="Low complexity" evidence="1">
    <location>
        <begin position="198"/>
        <end position="211"/>
    </location>
</feature>
<sequence>MDDTPYTTPEEDPFNVKPFLQPNSRHSTILHTSINRHHHRFPSSTALYPSPDPLPSFHFPEENAILRSYDFIQDDDIPCSASNVSPVTPTSTPRASNLQSKSPSFLNFNLPFRSNPTSQPSSPVTNNSFRPSSRLSFLPKSPRSGPSLSPTSDRTTPQQHVRSSSLSTLHASATCTSQRNSIATTPSRWRPSVLGHFSTPSTSSQASSPQTDMSYAPSRPSVSSGETATTTTGTTTENEFGVFFTKLSLVDTIRARGASTSSILKSKIASTSSVWSQTTHTSNTASSESPRSGSSQPSPSRWARTSSTHKFSPPAFDEDLDEDDEDHENGSLPIPPVPTSTRPQVAYSSGGTLSRVNFSSFTRRHKKRRLVVSGIRPNDIRRFDNLRRWCEDFGEVSQITRMPNNDLHVHFRRADVAETVCRIRAKVYINGVGSVQLSWTYGDKR</sequence>
<organism evidence="2 3">
    <name type="scientific">Amanita thiersii Skay4041</name>
    <dbReference type="NCBI Taxonomy" id="703135"/>
    <lineage>
        <taxon>Eukaryota</taxon>
        <taxon>Fungi</taxon>
        <taxon>Dikarya</taxon>
        <taxon>Basidiomycota</taxon>
        <taxon>Agaricomycotina</taxon>
        <taxon>Agaricomycetes</taxon>
        <taxon>Agaricomycetidae</taxon>
        <taxon>Agaricales</taxon>
        <taxon>Pluteineae</taxon>
        <taxon>Amanitaceae</taxon>
        <taxon>Amanita</taxon>
    </lineage>
</organism>
<feature type="compositionally biased region" description="Polar residues" evidence="1">
    <location>
        <begin position="80"/>
        <end position="135"/>
    </location>
</feature>
<feature type="compositionally biased region" description="Polar residues" evidence="1">
    <location>
        <begin position="272"/>
        <end position="285"/>
    </location>
</feature>
<dbReference type="OrthoDB" id="3071736at2759"/>
<dbReference type="Proteomes" id="UP000242287">
    <property type="component" value="Unassembled WGS sequence"/>
</dbReference>
<accession>A0A2A9P171</accession>
<feature type="compositionally biased region" description="Polar residues" evidence="1">
    <location>
        <begin position="339"/>
        <end position="349"/>
    </location>
</feature>
<feature type="compositionally biased region" description="Polar residues" evidence="1">
    <location>
        <begin position="178"/>
        <end position="187"/>
    </location>
</feature>
<gene>
    <name evidence="2" type="ORF">AMATHDRAFT_44649</name>
</gene>
<dbReference type="EMBL" id="KZ301969">
    <property type="protein sequence ID" value="PFH54867.1"/>
    <property type="molecule type" value="Genomic_DNA"/>
</dbReference>
<evidence type="ECO:0000313" key="2">
    <source>
        <dbReference type="EMBL" id="PFH54867.1"/>
    </source>
</evidence>
<dbReference type="STRING" id="703135.A0A2A9P171"/>
<feature type="compositionally biased region" description="Polar residues" evidence="1">
    <location>
        <begin position="144"/>
        <end position="162"/>
    </location>
</feature>
<keyword evidence="3" id="KW-1185">Reference proteome</keyword>
<feature type="region of interest" description="Disordered" evidence="1">
    <location>
        <begin position="80"/>
        <end position="234"/>
    </location>
</feature>
<feature type="compositionally biased region" description="Low complexity" evidence="1">
    <location>
        <begin position="225"/>
        <end position="234"/>
    </location>
</feature>
<feature type="compositionally biased region" description="Acidic residues" evidence="1">
    <location>
        <begin position="316"/>
        <end position="327"/>
    </location>
</feature>
<feature type="region of interest" description="Disordered" evidence="1">
    <location>
        <begin position="272"/>
        <end position="349"/>
    </location>
</feature>
<feature type="compositionally biased region" description="Low complexity" evidence="1">
    <location>
        <begin position="286"/>
        <end position="300"/>
    </location>
</feature>
<feature type="compositionally biased region" description="Low complexity" evidence="1">
    <location>
        <begin position="163"/>
        <end position="177"/>
    </location>
</feature>
<name>A0A2A9P171_9AGAR</name>